<sequence length="433" mass="48013">MPQAPLQSAAFTLDTSGVAGFFGGDEAVSAMATVHIFEGRKWLGWYNSPGSYTIAKKFGQLAQSRFWDGLFPGVAVDPNTLFEFEVEKGPEFTGSHSGTKLKETGQVAYLLMKECESVKTIEVKGRETRPVYVTIVQLHHVPPKEMNPQQQRRWTSALAAIPILSSVGGCVACGIFEDWYCFAMILLGIISSGLSCLAIGAGVLKFKHPEAAVNSPLGDGFLNGGNEIVVLLGKEGAVNSITRGQFSLQYSNEPAYHTIGLASMLLTVQFLLQLLLVPQGTLFGQILFLGTLAVSWWYSCYLSSLERERIQAELLVQDVMKLKKSEAFKRYRLQTRTAMVVFLLLVLKPLDRRALLDELLPNNTNTWNIWKSKVLSKIDNKEELKFQTSDREGVTQAEDGLLKDLFWDAEAAYAGYCTYLKVDDPDTNIEKIV</sequence>
<accession>A0A5C3LJM7</accession>
<protein>
    <submittedName>
        <fullName evidence="2">Uncharacterized protein</fullName>
    </submittedName>
</protein>
<feature type="transmembrane region" description="Helical" evidence="1">
    <location>
        <begin position="255"/>
        <end position="276"/>
    </location>
</feature>
<feature type="transmembrane region" description="Helical" evidence="1">
    <location>
        <begin position="182"/>
        <end position="204"/>
    </location>
</feature>
<organism evidence="2 3">
    <name type="scientific">Crucibulum laeve</name>
    <dbReference type="NCBI Taxonomy" id="68775"/>
    <lineage>
        <taxon>Eukaryota</taxon>
        <taxon>Fungi</taxon>
        <taxon>Dikarya</taxon>
        <taxon>Basidiomycota</taxon>
        <taxon>Agaricomycotina</taxon>
        <taxon>Agaricomycetes</taxon>
        <taxon>Agaricomycetidae</taxon>
        <taxon>Agaricales</taxon>
        <taxon>Agaricineae</taxon>
        <taxon>Nidulariaceae</taxon>
        <taxon>Crucibulum</taxon>
    </lineage>
</organism>
<dbReference type="Proteomes" id="UP000308652">
    <property type="component" value="Unassembled WGS sequence"/>
</dbReference>
<feature type="transmembrane region" description="Helical" evidence="1">
    <location>
        <begin position="154"/>
        <end position="176"/>
    </location>
</feature>
<dbReference type="EMBL" id="ML213656">
    <property type="protein sequence ID" value="TFK33080.1"/>
    <property type="molecule type" value="Genomic_DNA"/>
</dbReference>
<gene>
    <name evidence="2" type="ORF">BDQ12DRAFT_658440</name>
</gene>
<dbReference type="OrthoDB" id="2366471at2759"/>
<keyword evidence="1" id="KW-0812">Transmembrane</keyword>
<reference evidence="2 3" key="1">
    <citation type="journal article" date="2019" name="Nat. Ecol. Evol.">
        <title>Megaphylogeny resolves global patterns of mushroom evolution.</title>
        <authorList>
            <person name="Varga T."/>
            <person name="Krizsan K."/>
            <person name="Foldi C."/>
            <person name="Dima B."/>
            <person name="Sanchez-Garcia M."/>
            <person name="Sanchez-Ramirez S."/>
            <person name="Szollosi G.J."/>
            <person name="Szarkandi J.G."/>
            <person name="Papp V."/>
            <person name="Albert L."/>
            <person name="Andreopoulos W."/>
            <person name="Angelini C."/>
            <person name="Antonin V."/>
            <person name="Barry K.W."/>
            <person name="Bougher N.L."/>
            <person name="Buchanan P."/>
            <person name="Buyck B."/>
            <person name="Bense V."/>
            <person name="Catcheside P."/>
            <person name="Chovatia M."/>
            <person name="Cooper J."/>
            <person name="Damon W."/>
            <person name="Desjardin D."/>
            <person name="Finy P."/>
            <person name="Geml J."/>
            <person name="Haridas S."/>
            <person name="Hughes K."/>
            <person name="Justo A."/>
            <person name="Karasinski D."/>
            <person name="Kautmanova I."/>
            <person name="Kiss B."/>
            <person name="Kocsube S."/>
            <person name="Kotiranta H."/>
            <person name="LaButti K.M."/>
            <person name="Lechner B.E."/>
            <person name="Liimatainen K."/>
            <person name="Lipzen A."/>
            <person name="Lukacs Z."/>
            <person name="Mihaltcheva S."/>
            <person name="Morgado L.N."/>
            <person name="Niskanen T."/>
            <person name="Noordeloos M.E."/>
            <person name="Ohm R.A."/>
            <person name="Ortiz-Santana B."/>
            <person name="Ovrebo C."/>
            <person name="Racz N."/>
            <person name="Riley R."/>
            <person name="Savchenko A."/>
            <person name="Shiryaev A."/>
            <person name="Soop K."/>
            <person name="Spirin V."/>
            <person name="Szebenyi C."/>
            <person name="Tomsovsky M."/>
            <person name="Tulloss R.E."/>
            <person name="Uehling J."/>
            <person name="Grigoriev I.V."/>
            <person name="Vagvolgyi C."/>
            <person name="Papp T."/>
            <person name="Martin F.M."/>
            <person name="Miettinen O."/>
            <person name="Hibbett D.S."/>
            <person name="Nagy L.G."/>
        </authorList>
    </citation>
    <scope>NUCLEOTIDE SEQUENCE [LARGE SCALE GENOMIC DNA]</scope>
    <source>
        <strain evidence="2 3">CBS 166.37</strain>
    </source>
</reference>
<evidence type="ECO:0000313" key="2">
    <source>
        <dbReference type="EMBL" id="TFK33080.1"/>
    </source>
</evidence>
<feature type="transmembrane region" description="Helical" evidence="1">
    <location>
        <begin position="282"/>
        <end position="301"/>
    </location>
</feature>
<dbReference type="STRING" id="68775.A0A5C3LJM7"/>
<evidence type="ECO:0000256" key="1">
    <source>
        <dbReference type="SAM" id="Phobius"/>
    </source>
</evidence>
<keyword evidence="1" id="KW-1133">Transmembrane helix</keyword>
<name>A0A5C3LJM7_9AGAR</name>
<dbReference type="AlphaFoldDB" id="A0A5C3LJM7"/>
<keyword evidence="3" id="KW-1185">Reference proteome</keyword>
<proteinExistence type="predicted"/>
<evidence type="ECO:0000313" key="3">
    <source>
        <dbReference type="Proteomes" id="UP000308652"/>
    </source>
</evidence>
<keyword evidence="1" id="KW-0472">Membrane</keyword>